<comment type="caution">
    <text evidence="1">The sequence shown here is derived from an EMBL/GenBank/DDBJ whole genome shotgun (WGS) entry which is preliminary data.</text>
</comment>
<name>A0ABW8UD51_9LACO</name>
<reference evidence="1 2" key="1">
    <citation type="submission" date="2024-08" db="EMBL/GenBank/DDBJ databases">
        <authorList>
            <person name="Arias E."/>
        </authorList>
    </citation>
    <scope>NUCLEOTIDE SEQUENCE [LARGE SCALE GENOMIC DNA]</scope>
    <source>
        <strain evidence="1 2">FAM 25317</strain>
    </source>
</reference>
<evidence type="ECO:0000313" key="2">
    <source>
        <dbReference type="Proteomes" id="UP001625389"/>
    </source>
</evidence>
<sequence>MDPYLDTYANWYPSDYQVGAYPRSNGARQYTETERMEIYRTLTTAQRNVVNDYKRRQISSAMLNISYMRDAEWVFVQRNVDPDFVRGKPAKYHCICHRPLKYQFVLQARSDATIVKKLGIKHFSDHLGIPLKVVNEIQAGVHKIDLAFDELLWLKRQRYSFPTSLWRRYVYAHFINNQLAVPYKMNHHLWLRLLDFKQADMPIFTLDHATVLNEIAQIDQLADAAAQPLAAPHQETFEHYLADVQAYSKLPLFKFANFWNASSQPFLTKWALAHDAQPGDFYFRQLLQVLQTPSRWKYSWATFPFKAGTKLVQPDVSQYMAQLAQRYPLDENFFNELPLFFRRGLRQALREQKAAAKPAPTTVAPPRQAAPAPQQYASHAAALQLYNQWRSIAPAAQADAFAQFQLLVQDDLAPQVAGQLNSVFFDKLFNLLLTLNPLNAAQTKQPLQQLLQRSAVAETNLAAQLLAATTAYQRTADFTTSFSAVPAPFYAELAQRFDYLTILE</sequence>
<organism evidence="1 2">
    <name type="scientific">Loigolactobacillus zhaoyuanensis</name>
    <dbReference type="NCBI Taxonomy" id="2486017"/>
    <lineage>
        <taxon>Bacteria</taxon>
        <taxon>Bacillati</taxon>
        <taxon>Bacillota</taxon>
        <taxon>Bacilli</taxon>
        <taxon>Lactobacillales</taxon>
        <taxon>Lactobacillaceae</taxon>
        <taxon>Loigolactobacillus</taxon>
    </lineage>
</organism>
<dbReference type="EMBL" id="JBGQPK010000032">
    <property type="protein sequence ID" value="MFL2029618.1"/>
    <property type="molecule type" value="Genomic_DNA"/>
</dbReference>
<dbReference type="Proteomes" id="UP001625389">
    <property type="component" value="Unassembled WGS sequence"/>
</dbReference>
<gene>
    <name evidence="1" type="ORF">ACEN34_08310</name>
</gene>
<proteinExistence type="predicted"/>
<evidence type="ECO:0000313" key="1">
    <source>
        <dbReference type="EMBL" id="MFL2029618.1"/>
    </source>
</evidence>
<protein>
    <submittedName>
        <fullName evidence="1">Uncharacterized protein</fullName>
    </submittedName>
</protein>
<keyword evidence="2" id="KW-1185">Reference proteome</keyword>
<accession>A0ABW8UD51</accession>
<dbReference type="RefSeq" id="WP_407137488.1">
    <property type="nucleotide sequence ID" value="NZ_JBGQPK010000032.1"/>
</dbReference>